<dbReference type="EMBL" id="MKCT01000011">
    <property type="protein sequence ID" value="OHX20778.1"/>
    <property type="molecule type" value="Genomic_DNA"/>
</dbReference>
<name>A0A1S1X4H6_9NEIS</name>
<evidence type="ECO:0000313" key="4">
    <source>
        <dbReference type="EMBL" id="OHX20778.1"/>
    </source>
</evidence>
<evidence type="ECO:0000259" key="2">
    <source>
        <dbReference type="Pfam" id="PF05239"/>
    </source>
</evidence>
<comment type="caution">
    <text evidence="3">The sequence shown here is derived from an EMBL/GenBank/DDBJ whole genome shotgun (WGS) entry which is preliminary data.</text>
</comment>
<protein>
    <recommendedName>
        <fullName evidence="2">PRC-barrel domain-containing protein</fullName>
    </recommendedName>
</protein>
<reference evidence="5 6" key="1">
    <citation type="submission" date="2016-09" db="EMBL/GenBank/DDBJ databases">
        <title>Chromobacterium muskegensis sp. nov., an insecticidal bacterium isolated from Sphagnum bogs.</title>
        <authorList>
            <person name="Sparks M.E."/>
            <person name="Blackburn M.B."/>
            <person name="Gundersen-Rindal D.E."/>
            <person name="Mitchell A."/>
            <person name="Farrar R."/>
            <person name="Kuhar D."/>
        </authorList>
    </citation>
    <scope>NUCLEOTIDE SEQUENCE [LARGE SCALE GENOMIC DNA]</scope>
    <source>
        <strain evidence="4 6">14B-1</strain>
        <strain evidence="3 5">37-2</strain>
    </source>
</reference>
<dbReference type="Gene3D" id="2.30.30.240">
    <property type="entry name" value="PRC-barrel domain"/>
    <property type="match status" value="1"/>
</dbReference>
<feature type="domain" description="PRC-barrel" evidence="2">
    <location>
        <begin position="27"/>
        <end position="84"/>
    </location>
</feature>
<dbReference type="AlphaFoldDB" id="A0A1S1X4H6"/>
<dbReference type="SUPFAM" id="SSF50346">
    <property type="entry name" value="PRC-barrel domain"/>
    <property type="match status" value="1"/>
</dbReference>
<accession>A0A1S1X4H6</accession>
<sequence length="125" mass="13501">MDYTERDVYGICRPRGKSGAVTAPELVGADALIGSDIYSQQNELVGVIKEIMLDRQSGRVAHAVLSIGNPDIGETLFNAPWRAFMFDAARKRWVLNVEQMGLESKQKPSPGASQAIDGDSGGGYD</sequence>
<evidence type="ECO:0000313" key="6">
    <source>
        <dbReference type="Proteomes" id="UP000180280"/>
    </source>
</evidence>
<dbReference type="PANTHER" id="PTHR36505:SF1">
    <property type="entry name" value="BLR1072 PROTEIN"/>
    <property type="match status" value="1"/>
</dbReference>
<dbReference type="Proteomes" id="UP000180088">
    <property type="component" value="Unassembled WGS sequence"/>
</dbReference>
<keyword evidence="6" id="KW-1185">Reference proteome</keyword>
<organism evidence="3 5">
    <name type="scientific">Chromobacterium sphagni</name>
    <dbReference type="NCBI Taxonomy" id="1903179"/>
    <lineage>
        <taxon>Bacteria</taxon>
        <taxon>Pseudomonadati</taxon>
        <taxon>Pseudomonadota</taxon>
        <taxon>Betaproteobacteria</taxon>
        <taxon>Neisseriales</taxon>
        <taxon>Chromobacteriaceae</taxon>
        <taxon>Chromobacterium</taxon>
    </lineage>
</organism>
<dbReference type="Proteomes" id="UP000180280">
    <property type="component" value="Unassembled WGS sequence"/>
</dbReference>
<feature type="region of interest" description="Disordered" evidence="1">
    <location>
        <begin position="102"/>
        <end position="125"/>
    </location>
</feature>
<dbReference type="EMBL" id="MKCS01000001">
    <property type="protein sequence ID" value="OHX14389.1"/>
    <property type="molecule type" value="Genomic_DNA"/>
</dbReference>
<gene>
    <name evidence="4" type="ORF">BI344_14145</name>
    <name evidence="3" type="ORF">BI347_13415</name>
</gene>
<evidence type="ECO:0000256" key="1">
    <source>
        <dbReference type="SAM" id="MobiDB-lite"/>
    </source>
</evidence>
<proteinExistence type="predicted"/>
<dbReference type="STRING" id="1903179.BI347_13415"/>
<dbReference type="Pfam" id="PF05239">
    <property type="entry name" value="PRC"/>
    <property type="match status" value="1"/>
</dbReference>
<dbReference type="InterPro" id="IPR011033">
    <property type="entry name" value="PRC_barrel-like_sf"/>
</dbReference>
<evidence type="ECO:0000313" key="5">
    <source>
        <dbReference type="Proteomes" id="UP000180088"/>
    </source>
</evidence>
<dbReference type="InterPro" id="IPR027275">
    <property type="entry name" value="PRC-brl_dom"/>
</dbReference>
<dbReference type="OrthoDB" id="286778at2"/>
<dbReference type="PANTHER" id="PTHR36505">
    <property type="entry name" value="BLR1072 PROTEIN"/>
    <property type="match status" value="1"/>
</dbReference>
<evidence type="ECO:0000313" key="3">
    <source>
        <dbReference type="EMBL" id="OHX14389.1"/>
    </source>
</evidence>
<dbReference type="RefSeq" id="WP_071112296.1">
    <property type="nucleotide sequence ID" value="NZ_MKCS01000001.1"/>
</dbReference>